<proteinExistence type="predicted"/>
<evidence type="ECO:0000313" key="2">
    <source>
        <dbReference type="Proteomes" id="UP000054977"/>
    </source>
</evidence>
<dbReference type="Proteomes" id="UP000054977">
    <property type="component" value="Unassembled WGS sequence"/>
</dbReference>
<accession>A0A158HKD9</accession>
<dbReference type="RefSeq" id="WP_235007655.1">
    <property type="nucleotide sequence ID" value="NZ_FCNW02000017.1"/>
</dbReference>
<name>A0A158HKD9_9BURK</name>
<organism evidence="1 2">
    <name type="scientific">Caballeronia humi</name>
    <dbReference type="NCBI Taxonomy" id="326474"/>
    <lineage>
        <taxon>Bacteria</taxon>
        <taxon>Pseudomonadati</taxon>
        <taxon>Pseudomonadota</taxon>
        <taxon>Betaproteobacteria</taxon>
        <taxon>Burkholderiales</taxon>
        <taxon>Burkholderiaceae</taxon>
        <taxon>Caballeronia</taxon>
    </lineage>
</organism>
<sequence length="293" mass="32859">MAIELKTDAWHRYMLYRSNDARLMPFASCEEKQAATDAGKRFTSEAFADVWARDLELVKRVRLFLRANFHWHERLANSGTDLDVVETLMDMVRGGSVLVVPEDAPVSAGLPAASPAASSFWGVENYDPPRYASVQEQYQAQLADWEANATPWEEIEAMNDSINAKFMHAVMRVEPTRLLPLFERAGWISKYGLPDPSKWAEEGAVSTPLGDALPFEYGEEALGGEVEELAASTRSPRFAAKMLGYDQHTFSAMLHEFKPENGLRPSDNVIFFDDGSVEFNGKLIDDNMHNYAP</sequence>
<keyword evidence="2" id="KW-1185">Reference proteome</keyword>
<evidence type="ECO:0000313" key="1">
    <source>
        <dbReference type="EMBL" id="SAL44543.1"/>
    </source>
</evidence>
<dbReference type="AlphaFoldDB" id="A0A158HKD9"/>
<reference evidence="1" key="1">
    <citation type="submission" date="2016-01" db="EMBL/GenBank/DDBJ databases">
        <authorList>
            <person name="Peeters C."/>
        </authorList>
    </citation>
    <scope>NUCLEOTIDE SEQUENCE [LARGE SCALE GENOMIC DNA]</scope>
    <source>
        <strain evidence="1">LMG 22934</strain>
    </source>
</reference>
<dbReference type="EMBL" id="FCNW02000017">
    <property type="protein sequence ID" value="SAL44543.1"/>
    <property type="molecule type" value="Genomic_DNA"/>
</dbReference>
<dbReference type="STRING" id="326474.AWB65_03441"/>
<comment type="caution">
    <text evidence="1">The sequence shown here is derived from an EMBL/GenBank/DDBJ whole genome shotgun (WGS) entry which is preliminary data.</text>
</comment>
<protein>
    <submittedName>
        <fullName evidence="1">Uncharacterized protein</fullName>
    </submittedName>
</protein>
<gene>
    <name evidence="1" type="ORF">AWB65_03441</name>
</gene>